<evidence type="ECO:0000313" key="2">
    <source>
        <dbReference type="EMBL" id="KHJ98608.1"/>
    </source>
</evidence>
<evidence type="ECO:0000256" key="1">
    <source>
        <dbReference type="SAM" id="MobiDB-lite"/>
    </source>
</evidence>
<dbReference type="EMBL" id="KN549293">
    <property type="protein sequence ID" value="KHJ98608.1"/>
    <property type="molecule type" value="Genomic_DNA"/>
</dbReference>
<keyword evidence="3" id="KW-1185">Reference proteome</keyword>
<sequence>MKDNCDVDDNELDFEKLSTKDIIDRMLARNRDPPITRLIEALSTRPSDQITDGVEAERRGRSVVITGLKNRPKNDQLPNNQTIRREGYETNGDKTTNN</sequence>
<protein>
    <submittedName>
        <fullName evidence="2">Uncharacterized protein</fullName>
    </submittedName>
</protein>
<feature type="region of interest" description="Disordered" evidence="1">
    <location>
        <begin position="67"/>
        <end position="98"/>
    </location>
</feature>
<name>A0A0B1TM46_OESDE</name>
<feature type="compositionally biased region" description="Basic and acidic residues" evidence="1">
    <location>
        <begin position="83"/>
        <end position="92"/>
    </location>
</feature>
<dbReference type="Proteomes" id="UP000053660">
    <property type="component" value="Unassembled WGS sequence"/>
</dbReference>
<gene>
    <name evidence="2" type="ORF">OESDEN_01411</name>
</gene>
<dbReference type="OrthoDB" id="5901239at2759"/>
<proteinExistence type="predicted"/>
<reference evidence="2 3" key="1">
    <citation type="submission" date="2014-03" db="EMBL/GenBank/DDBJ databases">
        <title>Draft genome of the hookworm Oesophagostomum dentatum.</title>
        <authorList>
            <person name="Mitreva M."/>
        </authorList>
    </citation>
    <scope>NUCLEOTIDE SEQUENCE [LARGE SCALE GENOMIC DNA]</scope>
    <source>
        <strain evidence="2 3">OD-Hann</strain>
    </source>
</reference>
<accession>A0A0B1TM46</accession>
<evidence type="ECO:0000313" key="3">
    <source>
        <dbReference type="Proteomes" id="UP000053660"/>
    </source>
</evidence>
<organism evidence="2 3">
    <name type="scientific">Oesophagostomum dentatum</name>
    <name type="common">Nodular worm</name>
    <dbReference type="NCBI Taxonomy" id="61180"/>
    <lineage>
        <taxon>Eukaryota</taxon>
        <taxon>Metazoa</taxon>
        <taxon>Ecdysozoa</taxon>
        <taxon>Nematoda</taxon>
        <taxon>Chromadorea</taxon>
        <taxon>Rhabditida</taxon>
        <taxon>Rhabditina</taxon>
        <taxon>Rhabditomorpha</taxon>
        <taxon>Strongyloidea</taxon>
        <taxon>Strongylidae</taxon>
        <taxon>Oesophagostomum</taxon>
    </lineage>
</organism>
<dbReference type="AlphaFoldDB" id="A0A0B1TM46"/>